<sequence>MVQAGEGVEPETAWDIAVPSGGAPVSNLAGGTRGLVLRVVLAVLLLGYAVVAVVSGVGRISTLDSRVVGPMNWPYDTMAARRAADDALAAKNPRLAEAMAARALLSDPVDPAVVGRLGWARMMQGNVAGADAAFRVSATMGWRDPFTQVYWIGQSLQLGQPDMAAQRMDALLRQSPGLDARDHLFAAVGATPQGRAALARQMTSHPGWTPAFLTPPAEISAQDLANRLDVIGQVPGQALDCPAMAGMVNALVAASMVAQAEAIWRKACGASDALIYDGRFAHFDVTAQGGTRAFDWQVASRGDVSLSLTPLDATSRELEVRVSGAISRPVLRQVLVLRPGRYRLTWTMPDLSVTQAAMVRVGLGCNLGRGAAEPGQLLGEQARGGGASSRYARDVVVDGACQAQGLIFWVEPGVDVRLSDVQLVRTGG</sequence>
<evidence type="ECO:0008006" key="4">
    <source>
        <dbReference type="Google" id="ProtNLM"/>
    </source>
</evidence>
<name>A0ABQ6P8K7_9SPHN</name>
<keyword evidence="1" id="KW-0472">Membrane</keyword>
<dbReference type="EMBL" id="BTFW01000001">
    <property type="protein sequence ID" value="GMM60919.1"/>
    <property type="molecule type" value="Genomic_DNA"/>
</dbReference>
<keyword evidence="1" id="KW-1133">Transmembrane helix</keyword>
<proteinExistence type="predicted"/>
<dbReference type="Proteomes" id="UP001187221">
    <property type="component" value="Unassembled WGS sequence"/>
</dbReference>
<protein>
    <recommendedName>
        <fullName evidence="4">Tetratricopeptide repeat protein</fullName>
    </recommendedName>
</protein>
<accession>A0ABQ6P8K7</accession>
<feature type="transmembrane region" description="Helical" evidence="1">
    <location>
        <begin position="35"/>
        <end position="57"/>
    </location>
</feature>
<evidence type="ECO:0000313" key="3">
    <source>
        <dbReference type="Proteomes" id="UP001187221"/>
    </source>
</evidence>
<keyword evidence="1" id="KW-0812">Transmembrane</keyword>
<comment type="caution">
    <text evidence="2">The sequence shown here is derived from an EMBL/GenBank/DDBJ whole genome shotgun (WGS) entry which is preliminary data.</text>
</comment>
<evidence type="ECO:0000313" key="2">
    <source>
        <dbReference type="EMBL" id="GMM60919.1"/>
    </source>
</evidence>
<evidence type="ECO:0000256" key="1">
    <source>
        <dbReference type="SAM" id="Phobius"/>
    </source>
</evidence>
<gene>
    <name evidence="2" type="ORF">NUTIK01_16960</name>
</gene>
<organism evidence="2 3">
    <name type="scientific">Novosphingobium pituita</name>
    <dbReference type="NCBI Taxonomy" id="3056842"/>
    <lineage>
        <taxon>Bacteria</taxon>
        <taxon>Pseudomonadati</taxon>
        <taxon>Pseudomonadota</taxon>
        <taxon>Alphaproteobacteria</taxon>
        <taxon>Sphingomonadales</taxon>
        <taxon>Sphingomonadaceae</taxon>
        <taxon>Novosphingobium</taxon>
    </lineage>
</organism>
<reference evidence="2 3" key="1">
    <citation type="submission" date="2023-06" db="EMBL/GenBank/DDBJ databases">
        <title>Draft genome sequence of Novosphingobium sp. strain IK01.</title>
        <authorList>
            <person name="Hatamoto M."/>
            <person name="Ikarashi T."/>
            <person name="Yamaguchi T."/>
        </authorList>
    </citation>
    <scope>NUCLEOTIDE SEQUENCE [LARGE SCALE GENOMIC DNA]</scope>
    <source>
        <strain evidence="2 3">IK01</strain>
    </source>
</reference>
<keyword evidence="3" id="KW-1185">Reference proteome</keyword>